<evidence type="ECO:0000313" key="1">
    <source>
        <dbReference type="EMBL" id="VDK72998.1"/>
    </source>
</evidence>
<dbReference type="WBParaSite" id="GPUH_0000949501-mRNA-1">
    <property type="protein sequence ID" value="GPUH_0000949501-mRNA-1"/>
    <property type="gene ID" value="GPUH_0000949501"/>
</dbReference>
<evidence type="ECO:0000313" key="2">
    <source>
        <dbReference type="Proteomes" id="UP000271098"/>
    </source>
</evidence>
<sequence length="107" mass="12099">MQSVHGSLGIDVQDMLLEMENDPMMREFIEREHPEILMEPVRGFGFRNPDDTDDGEIDAFLPPFIPPNFLFQAGLGMELQQEMMLRLDLDAAEAEDDDDDGGDADIL</sequence>
<dbReference type="AlphaFoldDB" id="A0A183DL93"/>
<proteinExistence type="predicted"/>
<name>A0A183DL93_9BILA</name>
<accession>A0A183DL93</accession>
<reference evidence="1 2" key="2">
    <citation type="submission" date="2018-11" db="EMBL/GenBank/DDBJ databases">
        <authorList>
            <consortium name="Pathogen Informatics"/>
        </authorList>
    </citation>
    <scope>NUCLEOTIDE SEQUENCE [LARGE SCALE GENOMIC DNA]</scope>
</reference>
<organism evidence="3">
    <name type="scientific">Gongylonema pulchrum</name>
    <dbReference type="NCBI Taxonomy" id="637853"/>
    <lineage>
        <taxon>Eukaryota</taxon>
        <taxon>Metazoa</taxon>
        <taxon>Ecdysozoa</taxon>
        <taxon>Nematoda</taxon>
        <taxon>Chromadorea</taxon>
        <taxon>Rhabditida</taxon>
        <taxon>Spirurina</taxon>
        <taxon>Spiruromorpha</taxon>
        <taxon>Spiruroidea</taxon>
        <taxon>Gongylonematidae</taxon>
        <taxon>Gongylonema</taxon>
    </lineage>
</organism>
<dbReference type="EMBL" id="UYRT01031256">
    <property type="protein sequence ID" value="VDK72998.1"/>
    <property type="molecule type" value="Genomic_DNA"/>
</dbReference>
<dbReference type="Proteomes" id="UP000271098">
    <property type="component" value="Unassembled WGS sequence"/>
</dbReference>
<reference evidence="3" key="1">
    <citation type="submission" date="2016-06" db="UniProtKB">
        <authorList>
            <consortium name="WormBaseParasite"/>
        </authorList>
    </citation>
    <scope>IDENTIFICATION</scope>
</reference>
<gene>
    <name evidence="1" type="ORF">GPUH_LOCUS9486</name>
</gene>
<keyword evidence="2" id="KW-1185">Reference proteome</keyword>
<protein>
    <submittedName>
        <fullName evidence="3">CUE domain-containing protein</fullName>
    </submittedName>
</protein>
<evidence type="ECO:0000313" key="3">
    <source>
        <dbReference type="WBParaSite" id="GPUH_0000949501-mRNA-1"/>
    </source>
</evidence>